<comment type="caution">
    <text evidence="4">The sequence shown here is derived from an EMBL/GenBank/DDBJ whole genome shotgun (WGS) entry which is preliminary data.</text>
</comment>
<evidence type="ECO:0000256" key="1">
    <source>
        <dbReference type="ARBA" id="ARBA00004123"/>
    </source>
</evidence>
<dbReference type="Proteomes" id="UP001305779">
    <property type="component" value="Unassembled WGS sequence"/>
</dbReference>
<dbReference type="PANTHER" id="PTHR37534:SF44">
    <property type="entry name" value="ZN(II)2CYS6 TRANSCRIPTION FACTOR (EUROFUNG)"/>
    <property type="match status" value="1"/>
</dbReference>
<accession>A0ABR0DZ45</accession>
<feature type="region of interest" description="Disordered" evidence="3">
    <location>
        <begin position="20"/>
        <end position="110"/>
    </location>
</feature>
<dbReference type="InterPro" id="IPR021858">
    <property type="entry name" value="Fun_TF"/>
</dbReference>
<dbReference type="Pfam" id="PF11951">
    <property type="entry name" value="Fungal_trans_2"/>
    <property type="match status" value="1"/>
</dbReference>
<organism evidence="4 5">
    <name type="scientific">Zasmidium cellare</name>
    <name type="common">Wine cellar mold</name>
    <name type="synonym">Racodium cellare</name>
    <dbReference type="NCBI Taxonomy" id="395010"/>
    <lineage>
        <taxon>Eukaryota</taxon>
        <taxon>Fungi</taxon>
        <taxon>Dikarya</taxon>
        <taxon>Ascomycota</taxon>
        <taxon>Pezizomycotina</taxon>
        <taxon>Dothideomycetes</taxon>
        <taxon>Dothideomycetidae</taxon>
        <taxon>Mycosphaerellales</taxon>
        <taxon>Mycosphaerellaceae</taxon>
        <taxon>Zasmidium</taxon>
    </lineage>
</organism>
<dbReference type="EMBL" id="JAXOVC010000014">
    <property type="protein sequence ID" value="KAK4494258.1"/>
    <property type="molecule type" value="Genomic_DNA"/>
</dbReference>
<sequence>MADKPKAKINKSRCNVSMALFATSQTSKPPRKSETNARVEKTLGEAAAVLDPKARDSEWSRLQEMIPCKGDDAEPPSQPSSGLPVPLGSSEQGKTTSPEHQTEDQLPAPEEDWETIETDHADASVSLYSANNLERAETPKMDASYLQYIWDYVSDNDDLADKLVAHYFDVICQVMSCFDSASNPYRTAIPESLSISPHIFDCLMTMSAAHMANYINEYTVATLRYQTKAMSSLQEEMASLALTELATATTSKSRYQLLLGTIILGMTSAWHDPTAYSLSHLKGARSLFQAWSAEQGLITTDGEPTVLNREQSFIVGSMAYWECLASILIDQSLQNLDYLKPFTSLAEGQQIYPNSWTGISTPTFIYLAQVGVLLRQKRVLEKLVQINRACPITTEPSSGILTDARQIHDQILAYNLPSTDSMEETGDPNTPLSHLIDVAKVYRFVILLELYQAFPSLLDFDAEPRSRETIFDLATSALTILSSIPRSSGVFTVLSLAYISAGSAIQLAMATPHTQAETERLGLDAELNEFRHSKTAVQWWRDNLRQQIIHSHKRLGIASLGRGAKLVQEVWNRSDLQAEMAASTESAPHVHWLDVMIELRLETLYG</sequence>
<name>A0ABR0DZ45_ZASCE</name>
<dbReference type="PANTHER" id="PTHR37534">
    <property type="entry name" value="TRANSCRIPTIONAL ACTIVATOR PROTEIN UGA3"/>
    <property type="match status" value="1"/>
</dbReference>
<feature type="compositionally biased region" description="Basic and acidic residues" evidence="3">
    <location>
        <begin position="52"/>
        <end position="61"/>
    </location>
</feature>
<comment type="subcellular location">
    <subcellularLocation>
        <location evidence="1">Nucleus</location>
    </subcellularLocation>
</comment>
<proteinExistence type="predicted"/>
<gene>
    <name evidence="4" type="ORF">PRZ48_014556</name>
</gene>
<feature type="compositionally biased region" description="Low complexity" evidence="3">
    <location>
        <begin position="79"/>
        <end position="90"/>
    </location>
</feature>
<keyword evidence="5" id="KW-1185">Reference proteome</keyword>
<evidence type="ECO:0000256" key="2">
    <source>
        <dbReference type="ARBA" id="ARBA00023242"/>
    </source>
</evidence>
<evidence type="ECO:0000256" key="3">
    <source>
        <dbReference type="SAM" id="MobiDB-lite"/>
    </source>
</evidence>
<evidence type="ECO:0000313" key="4">
    <source>
        <dbReference type="EMBL" id="KAK4494258.1"/>
    </source>
</evidence>
<reference evidence="4 5" key="1">
    <citation type="journal article" date="2023" name="G3 (Bethesda)">
        <title>A chromosome-level genome assembly of Zasmidium syzygii isolated from banana leaves.</title>
        <authorList>
            <person name="van Westerhoven A.C."/>
            <person name="Mehrabi R."/>
            <person name="Talebi R."/>
            <person name="Steentjes M.B.F."/>
            <person name="Corcolon B."/>
            <person name="Chong P.A."/>
            <person name="Kema G.H.J."/>
            <person name="Seidl M.F."/>
        </authorList>
    </citation>
    <scope>NUCLEOTIDE SEQUENCE [LARGE SCALE GENOMIC DNA]</scope>
    <source>
        <strain evidence="4 5">P124</strain>
    </source>
</reference>
<keyword evidence="2" id="KW-0539">Nucleus</keyword>
<protein>
    <submittedName>
        <fullName evidence="4">Uncharacterized protein</fullName>
    </submittedName>
</protein>
<feature type="compositionally biased region" description="Basic and acidic residues" evidence="3">
    <location>
        <begin position="31"/>
        <end position="43"/>
    </location>
</feature>
<evidence type="ECO:0000313" key="5">
    <source>
        <dbReference type="Proteomes" id="UP001305779"/>
    </source>
</evidence>